<dbReference type="EMBL" id="NWTC01000012">
    <property type="protein sequence ID" value="PDT46621.1"/>
    <property type="molecule type" value="Genomic_DNA"/>
</dbReference>
<evidence type="ECO:0000256" key="2">
    <source>
        <dbReference type="ARBA" id="ARBA00009023"/>
    </source>
</evidence>
<proteinExistence type="inferred from homology"/>
<keyword evidence="3" id="KW-0813">Transport</keyword>
<protein>
    <submittedName>
        <fullName evidence="5">ABC transporter substrate-binding protein</fullName>
    </submittedName>
</protein>
<evidence type="ECO:0000256" key="4">
    <source>
        <dbReference type="ARBA" id="ARBA00022729"/>
    </source>
</evidence>
<dbReference type="AlphaFoldDB" id="A0A2A6LVN8"/>
<comment type="similarity">
    <text evidence="2">Belongs to the bacterial solute-binding protein 7 family.</text>
</comment>
<dbReference type="InterPro" id="IPR004682">
    <property type="entry name" value="TRAP_DctP"/>
</dbReference>
<organism evidence="5 6">
    <name type="scientific">Rhizobium fredii</name>
    <name type="common">Sinorhizobium fredii</name>
    <dbReference type="NCBI Taxonomy" id="380"/>
    <lineage>
        <taxon>Bacteria</taxon>
        <taxon>Pseudomonadati</taxon>
        <taxon>Pseudomonadota</taxon>
        <taxon>Alphaproteobacteria</taxon>
        <taxon>Hyphomicrobiales</taxon>
        <taxon>Rhizobiaceae</taxon>
        <taxon>Sinorhizobium/Ensifer group</taxon>
        <taxon>Sinorhizobium</taxon>
    </lineage>
</organism>
<comment type="caution">
    <text evidence="5">The sequence shown here is derived from an EMBL/GenBank/DDBJ whole genome shotgun (WGS) entry which is preliminary data.</text>
</comment>
<dbReference type="InterPro" id="IPR018389">
    <property type="entry name" value="DctP_fam"/>
</dbReference>
<evidence type="ECO:0000313" key="6">
    <source>
        <dbReference type="Proteomes" id="UP000220353"/>
    </source>
</evidence>
<name>A0A2A6LVN8_RHIFR</name>
<dbReference type="GO" id="GO:0055085">
    <property type="term" value="P:transmembrane transport"/>
    <property type="evidence" value="ECO:0007669"/>
    <property type="project" value="InterPro"/>
</dbReference>
<evidence type="ECO:0000256" key="1">
    <source>
        <dbReference type="ARBA" id="ARBA00004196"/>
    </source>
</evidence>
<comment type="subcellular location">
    <subcellularLocation>
        <location evidence="1">Cell envelope</location>
    </subcellularLocation>
</comment>
<dbReference type="Proteomes" id="UP000220353">
    <property type="component" value="Unassembled WGS sequence"/>
</dbReference>
<dbReference type="GO" id="GO:0030288">
    <property type="term" value="C:outer membrane-bounded periplasmic space"/>
    <property type="evidence" value="ECO:0007669"/>
    <property type="project" value="InterPro"/>
</dbReference>
<accession>A0A2A6LVN8</accession>
<dbReference type="PANTHER" id="PTHR33376:SF4">
    <property type="entry name" value="SIALIC ACID-BINDING PERIPLASMIC PROTEIN SIAP"/>
    <property type="match status" value="1"/>
</dbReference>
<gene>
    <name evidence="5" type="ORF">CO661_17070</name>
</gene>
<dbReference type="Gene3D" id="3.40.190.170">
    <property type="entry name" value="Bacterial extracellular solute-binding protein, family 7"/>
    <property type="match status" value="1"/>
</dbReference>
<keyword evidence="4" id="KW-0732">Signal</keyword>
<dbReference type="CDD" id="cd13603">
    <property type="entry name" value="PBP2_TRAP_Siap_TeaA_like"/>
    <property type="match status" value="1"/>
</dbReference>
<dbReference type="NCBIfam" id="NF037995">
    <property type="entry name" value="TRAP_S1"/>
    <property type="match status" value="1"/>
</dbReference>
<dbReference type="RefSeq" id="WP_097587125.1">
    <property type="nucleotide sequence ID" value="NZ_NWTC01000012.1"/>
</dbReference>
<dbReference type="NCBIfam" id="TIGR00787">
    <property type="entry name" value="dctP"/>
    <property type="match status" value="1"/>
</dbReference>
<reference evidence="5 6" key="1">
    <citation type="submission" date="2017-09" db="EMBL/GenBank/DDBJ databases">
        <title>Comparative genomics of rhizobia isolated from Phaseolus vulgaris in China.</title>
        <authorList>
            <person name="Tong W."/>
        </authorList>
    </citation>
    <scope>NUCLEOTIDE SEQUENCE [LARGE SCALE GENOMIC DNA]</scope>
    <source>
        <strain evidence="5 6">PCH1</strain>
    </source>
</reference>
<dbReference type="PIRSF" id="PIRSF006470">
    <property type="entry name" value="DctB"/>
    <property type="match status" value="1"/>
</dbReference>
<evidence type="ECO:0000313" key="5">
    <source>
        <dbReference type="EMBL" id="PDT46621.1"/>
    </source>
</evidence>
<evidence type="ECO:0000256" key="3">
    <source>
        <dbReference type="ARBA" id="ARBA00022448"/>
    </source>
</evidence>
<dbReference type="Pfam" id="PF03480">
    <property type="entry name" value="DctP"/>
    <property type="match status" value="1"/>
</dbReference>
<dbReference type="InterPro" id="IPR038404">
    <property type="entry name" value="TRAP_DctP_sf"/>
</dbReference>
<dbReference type="PANTHER" id="PTHR33376">
    <property type="match status" value="1"/>
</dbReference>
<sequence>MIDITRRTFIASSVAVTTTLAAPRILKAAGPEFSLKFANIMPVDHPLNTRMTEASQKISQRTDGRVNIQVFPASQLGTDADMLSQLRSGALDFLAQTGLIAATLVPTAAITGVGFAFNDYSQVWKAVDGDLGRLIKTAFEHVNLVAFDKMWDNGFRQTTSLTRPIKTPDDLKGFKIRVPPAPLWTSLFKSLGAAPTSIPWGETYSALQTHVADGLENPLAGIYFAKMYEVQKYLSRTNHMWDGFWLLANRDNFEALPEDLREVVLTEVNGAALTQRADVERLNSELQTELTNKGLEFVDVDTSLFQQTLRGSSFYADWKERFGEEAWSLLESASGKLI</sequence>